<evidence type="ECO:0000313" key="5">
    <source>
        <dbReference type="Proteomes" id="UP000595254"/>
    </source>
</evidence>
<dbReference type="PANTHER" id="PTHR43861">
    <property type="entry name" value="TRANS-ACONITATE 2-METHYLTRANSFERASE-RELATED"/>
    <property type="match status" value="1"/>
</dbReference>
<protein>
    <submittedName>
        <fullName evidence="4">Class I SAM-dependent methyltransferase</fullName>
    </submittedName>
</protein>
<keyword evidence="5" id="KW-1185">Reference proteome</keyword>
<feature type="domain" description="Methyltransferase" evidence="3">
    <location>
        <begin position="40"/>
        <end position="135"/>
    </location>
</feature>
<accession>A0A974NL21</accession>
<evidence type="ECO:0000313" key="4">
    <source>
        <dbReference type="EMBL" id="QQS99885.1"/>
    </source>
</evidence>
<dbReference type="EMBL" id="CP068053">
    <property type="protein sequence ID" value="QQS99885.1"/>
    <property type="molecule type" value="Genomic_DNA"/>
</dbReference>
<proteinExistence type="predicted"/>
<dbReference type="CDD" id="cd02440">
    <property type="entry name" value="AdoMet_MTases"/>
    <property type="match status" value="1"/>
</dbReference>
<dbReference type="InterPro" id="IPR041698">
    <property type="entry name" value="Methyltransf_25"/>
</dbReference>
<dbReference type="Gene3D" id="3.40.50.150">
    <property type="entry name" value="Vaccinia Virus protein VP39"/>
    <property type="match status" value="1"/>
</dbReference>
<name>A0A974NL21_PERPY</name>
<dbReference type="GO" id="GO:0008168">
    <property type="term" value="F:methyltransferase activity"/>
    <property type="evidence" value="ECO:0007669"/>
    <property type="project" value="UniProtKB-KW"/>
</dbReference>
<organism evidence="4 5">
    <name type="scientific">Peribacillus psychrosaccharolyticus</name>
    <name type="common">Bacillus psychrosaccharolyticus</name>
    <dbReference type="NCBI Taxonomy" id="1407"/>
    <lineage>
        <taxon>Bacteria</taxon>
        <taxon>Bacillati</taxon>
        <taxon>Bacillota</taxon>
        <taxon>Bacilli</taxon>
        <taxon>Bacillales</taxon>
        <taxon>Bacillaceae</taxon>
        <taxon>Peribacillus</taxon>
    </lineage>
</organism>
<dbReference type="SUPFAM" id="SSF53335">
    <property type="entry name" value="S-adenosyl-L-methionine-dependent methyltransferases"/>
    <property type="match status" value="1"/>
</dbReference>
<dbReference type="Gene3D" id="2.20.25.110">
    <property type="entry name" value="S-adenosyl-L-methionine-dependent methyltransferases"/>
    <property type="match status" value="1"/>
</dbReference>
<evidence type="ECO:0000256" key="2">
    <source>
        <dbReference type="ARBA" id="ARBA00022679"/>
    </source>
</evidence>
<dbReference type="KEGG" id="ppsr:I6J18_20235"/>
<gene>
    <name evidence="4" type="ORF">I6J18_20235</name>
</gene>
<keyword evidence="1 4" id="KW-0489">Methyltransferase</keyword>
<dbReference type="AlphaFoldDB" id="A0A974NL21"/>
<dbReference type="Pfam" id="PF13649">
    <property type="entry name" value="Methyltransf_25"/>
    <property type="match status" value="1"/>
</dbReference>
<evidence type="ECO:0000256" key="1">
    <source>
        <dbReference type="ARBA" id="ARBA00022603"/>
    </source>
</evidence>
<dbReference type="GO" id="GO:0032259">
    <property type="term" value="P:methylation"/>
    <property type="evidence" value="ECO:0007669"/>
    <property type="project" value="UniProtKB-KW"/>
</dbReference>
<dbReference type="InterPro" id="IPR029063">
    <property type="entry name" value="SAM-dependent_MTases_sf"/>
</dbReference>
<dbReference type="PANTHER" id="PTHR43861:SF1">
    <property type="entry name" value="TRANS-ACONITATE 2-METHYLTRANSFERASE"/>
    <property type="match status" value="1"/>
</dbReference>
<sequence length="248" mass="28687">MSYERFAYVYDDLMKDAPYEKWLELLLAKMEQYNVDGKHVLDLACGTGEFTVELARHGFTVAGVDLSEEMLSMANDKAADAGLSLSFFQQNMAELEGLGTYDTVTLFCDSLNYLREEEDISKTFAGVYTHLREDGLFLFDVHSVYKMEKVFANQTFALSDEDVSYIWECFPGEAEHSVEHELSFFVRDEESGMYDRFDEFHYQRTYQASHYRALLEAAGFEVLELLSDLEDEPMHAETERILFVARKK</sequence>
<reference evidence="4 5" key="1">
    <citation type="submission" date="2021-01" db="EMBL/GenBank/DDBJ databases">
        <title>FDA dAtabase for Regulatory Grade micrObial Sequences (FDA-ARGOS): Supporting development and validation of Infectious Disease Dx tests.</title>
        <authorList>
            <person name="Nelson B."/>
            <person name="Plummer A."/>
            <person name="Tallon L."/>
            <person name="Sadzewicz L."/>
            <person name="Zhao X."/>
            <person name="Boylan J."/>
            <person name="Ott S."/>
            <person name="Bowen H."/>
            <person name="Vavikolanu K."/>
            <person name="Mehta A."/>
            <person name="Aluvathingal J."/>
            <person name="Nadendla S."/>
            <person name="Myers T."/>
            <person name="Yan Y."/>
            <person name="Sichtig H."/>
        </authorList>
    </citation>
    <scope>NUCLEOTIDE SEQUENCE [LARGE SCALE GENOMIC DNA]</scope>
    <source>
        <strain evidence="4 5">FDAARGOS_1161</strain>
    </source>
</reference>
<dbReference type="RefSeq" id="WP_040373870.1">
    <property type="nucleotide sequence ID" value="NZ_CP068053.1"/>
</dbReference>
<evidence type="ECO:0000259" key="3">
    <source>
        <dbReference type="Pfam" id="PF13649"/>
    </source>
</evidence>
<dbReference type="Proteomes" id="UP000595254">
    <property type="component" value="Chromosome"/>
</dbReference>
<keyword evidence="2" id="KW-0808">Transferase</keyword>